<dbReference type="AlphaFoldDB" id="A0A3R7NW13"/>
<accession>A0A3R7NW13</accession>
<sequence length="451" mass="49068">MSIPLSLPCASISTWQEIYLQPTTPTSYSYPILLYLSTLYHISHLILPIHLSRYLSSSRCTSQHGKKILRPAFAPISSTPFPTLQTHLPPLPPSPPQPPHAKYLPSTTTFYDSPTVLYLGPKSASSTCVQLQARLRPLRSRPTMVAEQSGGRDGRREATGRGRRRHELDLGPRNRLTLPLHIGLSLQKSRYGVPCPYVGLTRISLALGRTASNLVFPWYSSQARSGPCPILLSGRGWRPLGLPISNLHPSGLSVVPHRSLSPPYGSFPILGVSPIPLGVFPISALTTHPFGLPHLALRERKPPFWSPIFASPLPYGSPHLGPHLALQRGPTLSLWSSHLALPLPLSSPSSPSLSPPSLCLRPISLSPPSLWSSLISRSPLPLVFPISLSPSLVFPIFSLFSSFSSLPSPHSLLILLSPLLTVFTFPSPYSPLSPHLALTFPHSLPSYSPPS</sequence>
<keyword evidence="3" id="KW-1185">Reference proteome</keyword>
<name>A0A3R7NW13_PENVA</name>
<dbReference type="Proteomes" id="UP000283509">
    <property type="component" value="Unassembled WGS sequence"/>
</dbReference>
<evidence type="ECO:0000313" key="3">
    <source>
        <dbReference type="Proteomes" id="UP000283509"/>
    </source>
</evidence>
<evidence type="ECO:0000256" key="1">
    <source>
        <dbReference type="SAM" id="MobiDB-lite"/>
    </source>
</evidence>
<comment type="caution">
    <text evidence="2">The sequence shown here is derived from an EMBL/GenBank/DDBJ whole genome shotgun (WGS) entry which is preliminary data.</text>
</comment>
<feature type="region of interest" description="Disordered" evidence="1">
    <location>
        <begin position="141"/>
        <end position="165"/>
    </location>
</feature>
<protein>
    <submittedName>
        <fullName evidence="2">Uncharacterized protein</fullName>
    </submittedName>
</protein>
<reference evidence="2 3" key="2">
    <citation type="submission" date="2019-01" db="EMBL/GenBank/DDBJ databases">
        <title>The decoding of complex shrimp genome reveals the adaptation for benthos swimmer, frequently molting mechanism and breeding impact on genome.</title>
        <authorList>
            <person name="Sun Y."/>
            <person name="Gao Y."/>
            <person name="Yu Y."/>
        </authorList>
    </citation>
    <scope>NUCLEOTIDE SEQUENCE [LARGE SCALE GENOMIC DNA]</scope>
    <source>
        <tissue evidence="2">Muscle</tissue>
    </source>
</reference>
<proteinExistence type="predicted"/>
<reference evidence="2 3" key="1">
    <citation type="submission" date="2018-04" db="EMBL/GenBank/DDBJ databases">
        <authorList>
            <person name="Zhang X."/>
            <person name="Yuan J."/>
            <person name="Li F."/>
            <person name="Xiang J."/>
        </authorList>
    </citation>
    <scope>NUCLEOTIDE SEQUENCE [LARGE SCALE GENOMIC DNA]</scope>
    <source>
        <tissue evidence="2">Muscle</tissue>
    </source>
</reference>
<gene>
    <name evidence="2" type="ORF">C7M84_013638</name>
</gene>
<feature type="compositionally biased region" description="Basic and acidic residues" evidence="1">
    <location>
        <begin position="150"/>
        <end position="165"/>
    </location>
</feature>
<evidence type="ECO:0000313" key="2">
    <source>
        <dbReference type="EMBL" id="ROT68227.1"/>
    </source>
</evidence>
<dbReference type="EMBL" id="QCYY01002704">
    <property type="protein sequence ID" value="ROT68227.1"/>
    <property type="molecule type" value="Genomic_DNA"/>
</dbReference>
<organism evidence="2 3">
    <name type="scientific">Penaeus vannamei</name>
    <name type="common">Whiteleg shrimp</name>
    <name type="synonym">Litopenaeus vannamei</name>
    <dbReference type="NCBI Taxonomy" id="6689"/>
    <lineage>
        <taxon>Eukaryota</taxon>
        <taxon>Metazoa</taxon>
        <taxon>Ecdysozoa</taxon>
        <taxon>Arthropoda</taxon>
        <taxon>Crustacea</taxon>
        <taxon>Multicrustacea</taxon>
        <taxon>Malacostraca</taxon>
        <taxon>Eumalacostraca</taxon>
        <taxon>Eucarida</taxon>
        <taxon>Decapoda</taxon>
        <taxon>Dendrobranchiata</taxon>
        <taxon>Penaeoidea</taxon>
        <taxon>Penaeidae</taxon>
        <taxon>Penaeus</taxon>
    </lineage>
</organism>